<dbReference type="Gene3D" id="1.20.120.450">
    <property type="entry name" value="dinb family like domain"/>
    <property type="match status" value="1"/>
</dbReference>
<dbReference type="InterPro" id="IPR024775">
    <property type="entry name" value="DinB-like"/>
</dbReference>
<dbReference type="KEGG" id="dfl:DFE_2006"/>
<dbReference type="AlphaFoldDB" id="A0A2Z6AZQ7"/>
<evidence type="ECO:0000313" key="2">
    <source>
        <dbReference type="EMBL" id="BBD08732.1"/>
    </source>
</evidence>
<reference evidence="2 3" key="1">
    <citation type="journal article" date="2018" name="Sci. Adv.">
        <title>Multi-heme cytochromes provide a pathway for survival in energy-limited environments.</title>
        <authorList>
            <person name="Deng X."/>
            <person name="Dohmae N."/>
            <person name="Nealson K.H."/>
            <person name="Hashimoto K."/>
            <person name="Okamoto A."/>
        </authorList>
    </citation>
    <scope>NUCLEOTIDE SEQUENCE [LARGE SCALE GENOMIC DNA]</scope>
    <source>
        <strain evidence="2 3">IS5</strain>
    </source>
</reference>
<dbReference type="Proteomes" id="UP000269883">
    <property type="component" value="Chromosome"/>
</dbReference>
<dbReference type="EMBL" id="AP017378">
    <property type="protein sequence ID" value="BBD08732.1"/>
    <property type="molecule type" value="Genomic_DNA"/>
</dbReference>
<gene>
    <name evidence="2" type="ORF">DFE_2006</name>
</gene>
<protein>
    <submittedName>
        <fullName evidence="2">DinB superfamily</fullName>
    </submittedName>
</protein>
<accession>A0A2Z6AZQ7</accession>
<feature type="domain" description="DinB-like" evidence="1">
    <location>
        <begin position="9"/>
        <end position="139"/>
    </location>
</feature>
<keyword evidence="3" id="KW-1185">Reference proteome</keyword>
<sequence>MMNLDEARQTVTAFQELLDSTPVEAAQVRVSPDAWTLTEIVGHLVDSASNNHQRFARLSLGNLEDFPGYDAEPWVEAQHYATFDFKTLATLWSSYNALILHLAANIPESARTNAWIREDGPQTLEFLIEDYYSHLRLHTDHYTERRERWRTKWHHLKYERREGIITPPSEGGSGPPRG</sequence>
<proteinExistence type="predicted"/>
<evidence type="ECO:0000313" key="3">
    <source>
        <dbReference type="Proteomes" id="UP000269883"/>
    </source>
</evidence>
<dbReference type="InterPro" id="IPR034660">
    <property type="entry name" value="DinB/YfiT-like"/>
</dbReference>
<dbReference type="SUPFAM" id="SSF109854">
    <property type="entry name" value="DinB/YfiT-like putative metalloenzymes"/>
    <property type="match status" value="1"/>
</dbReference>
<dbReference type="RefSeq" id="WP_172961708.1">
    <property type="nucleotide sequence ID" value="NZ_AP017378.1"/>
</dbReference>
<evidence type="ECO:0000259" key="1">
    <source>
        <dbReference type="Pfam" id="PF12867"/>
    </source>
</evidence>
<dbReference type="Pfam" id="PF12867">
    <property type="entry name" value="DinB_2"/>
    <property type="match status" value="1"/>
</dbReference>
<organism evidence="2 3">
    <name type="scientific">Desulfovibrio ferrophilus</name>
    <dbReference type="NCBI Taxonomy" id="241368"/>
    <lineage>
        <taxon>Bacteria</taxon>
        <taxon>Pseudomonadati</taxon>
        <taxon>Thermodesulfobacteriota</taxon>
        <taxon>Desulfovibrionia</taxon>
        <taxon>Desulfovibrionales</taxon>
        <taxon>Desulfovibrionaceae</taxon>
        <taxon>Desulfovibrio</taxon>
    </lineage>
</organism>
<name>A0A2Z6AZQ7_9BACT</name>